<organism evidence="3 4">
    <name type="scientific">Elysia crispata</name>
    <name type="common">lettuce slug</name>
    <dbReference type="NCBI Taxonomy" id="231223"/>
    <lineage>
        <taxon>Eukaryota</taxon>
        <taxon>Metazoa</taxon>
        <taxon>Spiralia</taxon>
        <taxon>Lophotrochozoa</taxon>
        <taxon>Mollusca</taxon>
        <taxon>Gastropoda</taxon>
        <taxon>Heterobranchia</taxon>
        <taxon>Euthyneura</taxon>
        <taxon>Panpulmonata</taxon>
        <taxon>Sacoglossa</taxon>
        <taxon>Placobranchoidea</taxon>
        <taxon>Plakobranchidae</taxon>
        <taxon>Elysia</taxon>
    </lineage>
</organism>
<dbReference type="InterPro" id="IPR051978">
    <property type="entry name" value="Rho-GAP_domain"/>
</dbReference>
<gene>
    <name evidence="3" type="ORF">RRG08_031310</name>
</gene>
<feature type="region of interest" description="Disordered" evidence="1">
    <location>
        <begin position="1"/>
        <end position="82"/>
    </location>
</feature>
<dbReference type="Gene3D" id="1.10.555.10">
    <property type="entry name" value="Rho GTPase activation protein"/>
    <property type="match status" value="1"/>
</dbReference>
<name>A0AAE0YI21_9GAST</name>
<dbReference type="InterPro" id="IPR008936">
    <property type="entry name" value="Rho_GTPase_activation_prot"/>
</dbReference>
<evidence type="ECO:0000256" key="1">
    <source>
        <dbReference type="SAM" id="MobiDB-lite"/>
    </source>
</evidence>
<reference evidence="3" key="1">
    <citation type="journal article" date="2023" name="G3 (Bethesda)">
        <title>A reference genome for the long-term kleptoplast-retaining sea slug Elysia crispata morphotype clarki.</title>
        <authorList>
            <person name="Eastman K.E."/>
            <person name="Pendleton A.L."/>
            <person name="Shaikh M.A."/>
            <person name="Suttiyut T."/>
            <person name="Ogas R."/>
            <person name="Tomko P."/>
            <person name="Gavelis G."/>
            <person name="Widhalm J.R."/>
            <person name="Wisecaver J.H."/>
        </authorList>
    </citation>
    <scope>NUCLEOTIDE SEQUENCE</scope>
    <source>
        <strain evidence="3">ECLA1</strain>
    </source>
</reference>
<dbReference type="Pfam" id="PF00620">
    <property type="entry name" value="RhoGAP"/>
    <property type="match status" value="1"/>
</dbReference>
<dbReference type="SMART" id="SM00324">
    <property type="entry name" value="RhoGAP"/>
    <property type="match status" value="1"/>
</dbReference>
<dbReference type="GO" id="GO:0005829">
    <property type="term" value="C:cytosol"/>
    <property type="evidence" value="ECO:0007669"/>
    <property type="project" value="TreeGrafter"/>
</dbReference>
<evidence type="ECO:0000259" key="2">
    <source>
        <dbReference type="PROSITE" id="PS50238"/>
    </source>
</evidence>
<feature type="compositionally biased region" description="Polar residues" evidence="1">
    <location>
        <begin position="1"/>
        <end position="23"/>
    </location>
</feature>
<sequence length="427" mass="45892">MGCGTLSTVAVHSWSDTELQGANKSSSGHSGEGSTGKGGEKLRTERTALPGSARDNGVPAERPNGQAGEARGEPQDRDDALHSKEDWRFALHNVSMSGVTSVAKPSGKSGAAVSASGATRRQDVSETELEHYVNGLIAAATLQVMADSKLITGHSAAGDRSTCSNGQHSMVAGSAGHSGLNNPSSAPGQDLCETDGAQTGANDHKEKRAKEAQKKTKKKDGKAPGATTGGMTLEDYPTALENPFVPQFVFKCVNFIEAEGLKTEGLYRIPGNKSQGELFVKKFNEDPMMEVVNLEIPVNAVATLLKSFFSDLPDALIPTALCGELMEAAEMTDKSGRLIMLRGVIKKLPNQNLEVLKYLITHLHTVAQHQDFNNMGSRNLAKCWWPTLIPLQFKTYEKMIQFSQVPEDIVHTLIEQCPFFFHGGNEV</sequence>
<dbReference type="PROSITE" id="PS50238">
    <property type="entry name" value="RHOGAP"/>
    <property type="match status" value="1"/>
</dbReference>
<feature type="compositionally biased region" description="Basic and acidic residues" evidence="1">
    <location>
        <begin position="70"/>
        <end position="82"/>
    </location>
</feature>
<dbReference type="EMBL" id="JAWDGP010006115">
    <property type="protein sequence ID" value="KAK3746781.1"/>
    <property type="molecule type" value="Genomic_DNA"/>
</dbReference>
<dbReference type="PANTHER" id="PTHR46005:SF4">
    <property type="entry name" value="RHO GTPASE-ACTIVATING PROTEIN 190"/>
    <property type="match status" value="1"/>
</dbReference>
<dbReference type="InterPro" id="IPR000198">
    <property type="entry name" value="RhoGAP_dom"/>
</dbReference>
<keyword evidence="4" id="KW-1185">Reference proteome</keyword>
<dbReference type="SUPFAM" id="SSF48350">
    <property type="entry name" value="GTPase activation domain, GAP"/>
    <property type="match status" value="1"/>
</dbReference>
<evidence type="ECO:0000313" key="3">
    <source>
        <dbReference type="EMBL" id="KAK3746781.1"/>
    </source>
</evidence>
<protein>
    <recommendedName>
        <fullName evidence="2">Rho-GAP domain-containing protein</fullName>
    </recommendedName>
</protein>
<feature type="domain" description="Rho-GAP" evidence="2">
    <location>
        <begin position="231"/>
        <end position="421"/>
    </location>
</feature>
<dbReference type="GO" id="GO:0050770">
    <property type="term" value="P:regulation of axonogenesis"/>
    <property type="evidence" value="ECO:0007669"/>
    <property type="project" value="TreeGrafter"/>
</dbReference>
<accession>A0AAE0YI21</accession>
<proteinExistence type="predicted"/>
<feature type="region of interest" description="Disordered" evidence="1">
    <location>
        <begin position="100"/>
        <end position="123"/>
    </location>
</feature>
<dbReference type="AlphaFoldDB" id="A0AAE0YI21"/>
<dbReference type="PANTHER" id="PTHR46005">
    <property type="entry name" value="RHO GTPASE-ACTIVATING PROTEIN 190"/>
    <property type="match status" value="1"/>
</dbReference>
<dbReference type="GO" id="GO:0008361">
    <property type="term" value="P:regulation of cell size"/>
    <property type="evidence" value="ECO:0007669"/>
    <property type="project" value="TreeGrafter"/>
</dbReference>
<feature type="compositionally biased region" description="Basic and acidic residues" evidence="1">
    <location>
        <begin position="202"/>
        <end position="214"/>
    </location>
</feature>
<evidence type="ECO:0000313" key="4">
    <source>
        <dbReference type="Proteomes" id="UP001283361"/>
    </source>
</evidence>
<comment type="caution">
    <text evidence="3">The sequence shown here is derived from an EMBL/GenBank/DDBJ whole genome shotgun (WGS) entry which is preliminary data.</text>
</comment>
<dbReference type="Proteomes" id="UP001283361">
    <property type="component" value="Unassembled WGS sequence"/>
</dbReference>
<dbReference type="GO" id="GO:0005096">
    <property type="term" value="F:GTPase activator activity"/>
    <property type="evidence" value="ECO:0007669"/>
    <property type="project" value="TreeGrafter"/>
</dbReference>
<feature type="region of interest" description="Disordered" evidence="1">
    <location>
        <begin position="155"/>
        <end position="230"/>
    </location>
</feature>
<dbReference type="GO" id="GO:0007266">
    <property type="term" value="P:Rho protein signal transduction"/>
    <property type="evidence" value="ECO:0007669"/>
    <property type="project" value="TreeGrafter"/>
</dbReference>
<feature type="compositionally biased region" description="Low complexity" evidence="1">
    <location>
        <begin position="106"/>
        <end position="118"/>
    </location>
</feature>